<name>A0A1M7JUE7_9FIRM</name>
<protein>
    <submittedName>
        <fullName evidence="1">Uncharacterized protein</fullName>
    </submittedName>
</protein>
<dbReference type="Proteomes" id="UP000184038">
    <property type="component" value="Unassembled WGS sequence"/>
</dbReference>
<dbReference type="AlphaFoldDB" id="A0A1M7JUE7"/>
<proteinExistence type="predicted"/>
<sequence>MNILSGEKLSFKKLKIIEGQDLPKESKMPFLIKLYIKNLNNKWLRERKIYSFTDCKEVFKEYWNHIDHDFFNHEFTKEETEYICQYAKNAAVTVNSLLTTVMLATYSKKADVGQAVSIRENYRGMANLVTGIAFKYKYKKRRSLIKNAQGVHKVIKKKLINPKINYFVLRFLDLLDGPFIDSACVNRYVHKAGSPSNTLCNLMQYSENLRDIGVSNLMKVDIRSNYGEMRIDHLAFLPPIVPYAHRICGAVTLEGKLNLTMHIVKDEMFQKEQIYFNNLILRLQDLK</sequence>
<keyword evidence="2" id="KW-1185">Reference proteome</keyword>
<evidence type="ECO:0000313" key="1">
    <source>
        <dbReference type="EMBL" id="SHM56646.1"/>
    </source>
</evidence>
<reference evidence="1 2" key="1">
    <citation type="submission" date="2016-11" db="EMBL/GenBank/DDBJ databases">
        <authorList>
            <person name="Jaros S."/>
            <person name="Januszkiewicz K."/>
            <person name="Wedrychowicz H."/>
        </authorList>
    </citation>
    <scope>NUCLEOTIDE SEQUENCE [LARGE SCALE GENOMIC DNA]</scope>
    <source>
        <strain evidence="1 2">DSM 15930</strain>
    </source>
</reference>
<dbReference type="EMBL" id="FRCP01000012">
    <property type="protein sequence ID" value="SHM56646.1"/>
    <property type="molecule type" value="Genomic_DNA"/>
</dbReference>
<gene>
    <name evidence="1" type="ORF">SAMN02746066_02419</name>
</gene>
<organism evidence="1 2">
    <name type="scientific">Anaerosporobacter mobilis DSM 15930</name>
    <dbReference type="NCBI Taxonomy" id="1120996"/>
    <lineage>
        <taxon>Bacteria</taxon>
        <taxon>Bacillati</taxon>
        <taxon>Bacillota</taxon>
        <taxon>Clostridia</taxon>
        <taxon>Lachnospirales</taxon>
        <taxon>Lachnospiraceae</taxon>
        <taxon>Anaerosporobacter</taxon>
    </lineage>
</organism>
<evidence type="ECO:0000313" key="2">
    <source>
        <dbReference type="Proteomes" id="UP000184038"/>
    </source>
</evidence>
<accession>A0A1M7JUE7</accession>
<dbReference type="STRING" id="1120996.SAMN02746066_02419"/>